<dbReference type="Proteomes" id="UP000198994">
    <property type="component" value="Unassembled WGS sequence"/>
</dbReference>
<keyword evidence="3" id="KW-1185">Reference proteome</keyword>
<name>A0A1G7BUJ7_9RHOB</name>
<dbReference type="Pfam" id="PF13403">
    <property type="entry name" value="Hint_2"/>
    <property type="match status" value="1"/>
</dbReference>
<reference evidence="3" key="1">
    <citation type="submission" date="2016-10" db="EMBL/GenBank/DDBJ databases">
        <authorList>
            <person name="Varghese N."/>
            <person name="Submissions S."/>
        </authorList>
    </citation>
    <scope>NUCLEOTIDE SEQUENCE [LARGE SCALE GENOMIC DNA]</scope>
    <source>
        <strain evidence="3">DSM 10146</strain>
    </source>
</reference>
<organism evidence="2 3">
    <name type="scientific">Salipiger thiooxidans</name>
    <dbReference type="NCBI Taxonomy" id="282683"/>
    <lineage>
        <taxon>Bacteria</taxon>
        <taxon>Pseudomonadati</taxon>
        <taxon>Pseudomonadota</taxon>
        <taxon>Alphaproteobacteria</taxon>
        <taxon>Rhodobacterales</taxon>
        <taxon>Roseobacteraceae</taxon>
        <taxon>Salipiger</taxon>
    </lineage>
</organism>
<dbReference type="RefSeq" id="WP_089955721.1">
    <property type="nucleotide sequence ID" value="NZ_FNAV01000002.1"/>
</dbReference>
<evidence type="ECO:0000259" key="1">
    <source>
        <dbReference type="Pfam" id="PF13403"/>
    </source>
</evidence>
<dbReference type="OrthoDB" id="7226361at2"/>
<feature type="domain" description="Hedgehog/Intein (Hint)" evidence="1">
    <location>
        <begin position="2"/>
        <end position="80"/>
    </location>
</feature>
<accession>A0A1G7BUJ7</accession>
<gene>
    <name evidence="2" type="ORF">SAMN04488105_102391</name>
</gene>
<dbReference type="EMBL" id="FNAV01000002">
    <property type="protein sequence ID" value="SDE30642.1"/>
    <property type="molecule type" value="Genomic_DNA"/>
</dbReference>
<evidence type="ECO:0000313" key="3">
    <source>
        <dbReference type="Proteomes" id="UP000198994"/>
    </source>
</evidence>
<evidence type="ECO:0000313" key="2">
    <source>
        <dbReference type="EMBL" id="SDE30642.1"/>
    </source>
</evidence>
<protein>
    <submittedName>
        <fullName evidence="2">Hint domain-containing protein</fullName>
    </submittedName>
</protein>
<sequence>MRVRQDSFAPGEPHRDLLLIASHGVIVDDLVIDAGALVNGTTVSHVPKSELPPTVTYDHIKTSDHDVILAEGPETETFVDDVGRKAFANYDEYVALYGHEEVIAEMPTSRIFTRRLVPASIRARLAARGNALDRAA</sequence>
<dbReference type="AlphaFoldDB" id="A0A1G7BUJ7"/>
<dbReference type="STRING" id="282683.SAMN04488105_102391"/>
<proteinExistence type="predicted"/>
<dbReference type="InterPro" id="IPR028992">
    <property type="entry name" value="Hedgehog/Intein_dom"/>
</dbReference>